<dbReference type="eggNOG" id="ENOG5030MB2">
    <property type="taxonomic scope" value="Bacteria"/>
</dbReference>
<dbReference type="AlphaFoldDB" id="B8DJA7"/>
<dbReference type="KEGG" id="dvm:DvMF_3047"/>
<accession>B8DJA7</accession>
<proteinExistence type="predicted"/>
<reference evidence="1" key="1">
    <citation type="submission" date="2008-10" db="EMBL/GenBank/DDBJ databases">
        <title>Complete sequence of Desulfovibrio vulgaris str. 'Miyazaki F'.</title>
        <authorList>
            <person name="Lucas S."/>
            <person name="Copeland A."/>
            <person name="Lapidus A."/>
            <person name="Glavina del Rio T."/>
            <person name="Dalin E."/>
            <person name="Tice H."/>
            <person name="Bruce D."/>
            <person name="Goodwin L."/>
            <person name="Pitluck S."/>
            <person name="Sims D."/>
            <person name="Brettin T."/>
            <person name="Detter J.C."/>
            <person name="Han C."/>
            <person name="Larimer F."/>
            <person name="Land M."/>
            <person name="Hauser L."/>
            <person name="Kyrpides N."/>
            <person name="Mikhailova N."/>
            <person name="Hazen T.C."/>
            <person name="Richardson P."/>
        </authorList>
    </citation>
    <scope>NUCLEOTIDE SEQUENCE</scope>
    <source>
        <strain evidence="1">Miyazaki F</strain>
    </source>
</reference>
<dbReference type="EMBL" id="CP001197">
    <property type="protein sequence ID" value="ACL09984.1"/>
    <property type="molecule type" value="Genomic_DNA"/>
</dbReference>
<protein>
    <submittedName>
        <fullName evidence="1">Uncharacterized protein</fullName>
    </submittedName>
</protein>
<organism evidence="1">
    <name type="scientific">Nitratidesulfovibrio vulgaris (strain DSM 19637 / Miyazaki F)</name>
    <name type="common">Desulfovibrio vulgaris</name>
    <dbReference type="NCBI Taxonomy" id="883"/>
    <lineage>
        <taxon>Bacteria</taxon>
        <taxon>Pseudomonadati</taxon>
        <taxon>Thermodesulfobacteriota</taxon>
        <taxon>Desulfovibrionia</taxon>
        <taxon>Desulfovibrionales</taxon>
        <taxon>Desulfovibrionaceae</taxon>
        <taxon>Nitratidesulfovibrio</taxon>
    </lineage>
</organism>
<dbReference type="HOGENOM" id="CLU_090946_0_0_7"/>
<sequence length="246" mass="26354">MPGYFRRFSSSRLISFRSISFVLPSLGLLLGVALLTAFVSVPAPCLAAADETPEAALRQVQTAIDTNDAALLERYVDVGRIAQRGVDAFMSDLVARPPKAVSGGGETLPLLAMLSSAVQSGAQSQTAQTMKMLVAEETRKFVVWGVASGNFSGKPVKKERKATDGGLFSPLFSDASVGRKELRSVKSVTRDGDKATASVTLFDHGSERSYPVDLTLSRRQEGNWQVTDVTNAAALISSIRKEAENR</sequence>
<evidence type="ECO:0000313" key="1">
    <source>
        <dbReference type="EMBL" id="ACL09984.1"/>
    </source>
</evidence>
<name>B8DJA7_NITV9</name>
<gene>
    <name evidence="1" type="ordered locus">DvMF_3047</name>
</gene>